<feature type="region of interest" description="Disordered" evidence="1">
    <location>
        <begin position="1"/>
        <end position="29"/>
    </location>
</feature>
<keyword evidence="3" id="KW-1185">Reference proteome</keyword>
<name>A0A391NS14_9EUKA</name>
<evidence type="ECO:0000313" key="2">
    <source>
        <dbReference type="EMBL" id="GCA62128.1"/>
    </source>
</evidence>
<evidence type="ECO:0000313" key="3">
    <source>
        <dbReference type="Proteomes" id="UP000265618"/>
    </source>
</evidence>
<comment type="caution">
    <text evidence="2">The sequence shown here is derived from an EMBL/GenBank/DDBJ whole genome shotgun (WGS) entry which is preliminary data.</text>
</comment>
<organism evidence="2 3">
    <name type="scientific">Kipferlia bialata</name>
    <dbReference type="NCBI Taxonomy" id="797122"/>
    <lineage>
        <taxon>Eukaryota</taxon>
        <taxon>Metamonada</taxon>
        <taxon>Carpediemonas-like organisms</taxon>
        <taxon>Kipferlia</taxon>
    </lineage>
</organism>
<evidence type="ECO:0000256" key="1">
    <source>
        <dbReference type="SAM" id="MobiDB-lite"/>
    </source>
</evidence>
<dbReference type="EMBL" id="BDIP01000194">
    <property type="protein sequence ID" value="GCA62128.1"/>
    <property type="molecule type" value="Genomic_DNA"/>
</dbReference>
<sequence>MERSRVAAEKAEVVPTPPKRPASAMGTDPYELFPPLPGYGFPMTMGMILNDESIVRELAKRLLPVVLPVEELLHPAILPPKEPDSEATEDYE</sequence>
<dbReference type="Proteomes" id="UP000265618">
    <property type="component" value="Unassembled WGS sequence"/>
</dbReference>
<protein>
    <submittedName>
        <fullName evidence="2">Uncharacterized protein</fullName>
    </submittedName>
</protein>
<feature type="compositionally biased region" description="Basic and acidic residues" evidence="1">
    <location>
        <begin position="1"/>
        <end position="12"/>
    </location>
</feature>
<accession>A0A391NS14</accession>
<dbReference type="AlphaFoldDB" id="A0A391NS14"/>
<reference evidence="2 3" key="1">
    <citation type="journal article" date="2018" name="PLoS ONE">
        <title>The draft genome of Kipferlia bialata reveals reductive genome evolution in fornicate parasites.</title>
        <authorList>
            <person name="Tanifuji G."/>
            <person name="Takabayashi S."/>
            <person name="Kume K."/>
            <person name="Takagi M."/>
            <person name="Nakayama T."/>
            <person name="Kamikawa R."/>
            <person name="Inagaki Y."/>
            <person name="Hashimoto T."/>
        </authorList>
    </citation>
    <scope>NUCLEOTIDE SEQUENCE [LARGE SCALE GENOMIC DNA]</scope>
    <source>
        <strain evidence="2">NY0173</strain>
    </source>
</reference>
<gene>
    <name evidence="2" type="ORF">KIPB_001385</name>
</gene>
<proteinExistence type="predicted"/>